<dbReference type="InterPro" id="IPR019734">
    <property type="entry name" value="TPR_rpt"/>
</dbReference>
<evidence type="ECO:0000313" key="3">
    <source>
        <dbReference type="EMBL" id="REI40069.1"/>
    </source>
</evidence>
<feature type="chain" id="PRO_5046170437" evidence="2">
    <location>
        <begin position="20"/>
        <end position="302"/>
    </location>
</feature>
<keyword evidence="1" id="KW-0802">TPR repeat</keyword>
<feature type="repeat" description="TPR" evidence="1">
    <location>
        <begin position="59"/>
        <end position="92"/>
    </location>
</feature>
<dbReference type="InterPro" id="IPR011990">
    <property type="entry name" value="TPR-like_helical_dom_sf"/>
</dbReference>
<dbReference type="Pfam" id="PF00515">
    <property type="entry name" value="TPR_1"/>
    <property type="match status" value="1"/>
</dbReference>
<proteinExistence type="predicted"/>
<dbReference type="SMART" id="SM00028">
    <property type="entry name" value="TPR"/>
    <property type="match status" value="3"/>
</dbReference>
<evidence type="ECO:0000256" key="1">
    <source>
        <dbReference type="PROSITE-ProRule" id="PRU00339"/>
    </source>
</evidence>
<accession>A0ABX9KER7</accession>
<comment type="caution">
    <text evidence="3">The sequence shown here is derived from an EMBL/GenBank/DDBJ whole genome shotgun (WGS) entry which is preliminary data.</text>
</comment>
<feature type="signal peptide" evidence="2">
    <location>
        <begin position="1"/>
        <end position="19"/>
    </location>
</feature>
<dbReference type="Proteomes" id="UP000263486">
    <property type="component" value="Unassembled WGS sequence"/>
</dbReference>
<keyword evidence="2" id="KW-0732">Signal</keyword>
<dbReference type="RefSeq" id="WP_114643206.1">
    <property type="nucleotide sequence ID" value="NZ_JAACIO010000017.1"/>
</dbReference>
<dbReference type="PANTHER" id="PTHR12558:SF13">
    <property type="entry name" value="CELL DIVISION CYCLE PROTEIN 27 HOMOLOG"/>
    <property type="match status" value="1"/>
</dbReference>
<dbReference type="PROSITE" id="PS50293">
    <property type="entry name" value="TPR_REGION"/>
    <property type="match status" value="1"/>
</dbReference>
<dbReference type="SUPFAM" id="SSF48452">
    <property type="entry name" value="TPR-like"/>
    <property type="match status" value="1"/>
</dbReference>
<sequence length="302" mass="35499">MKKILLVIGLLLLMGCTSADQKKNKEHHLIRGMNYSKSGNYTKAIDEYKYFYEIDKKDPILLREMGLAYAQLGDYGTAEKYYLEAIKLDPKDQITLSNMAILSYKMGKLRESRYYLSQISSDSIDYKIYLLKGYIAYDEKKYEDAYLEFTKVLNLIKIEDYTFVGKYVEILQKTNRTNEIYPFIYKVYEVQKNDPDAVITYSRFLIDVFNDYDGALKALKTYIAREKNNRVILEVAKRSFEMGKINDTELYLKLLTDAYKYDLDVLNLKKEIAVHNNKPADVKKYQKIIEKVSDLDSEEYQN</sequence>
<organism evidence="3 4">
    <name type="scientific">Psychrilyobacter piezotolerans</name>
    <dbReference type="NCBI Taxonomy" id="2293438"/>
    <lineage>
        <taxon>Bacteria</taxon>
        <taxon>Fusobacteriati</taxon>
        <taxon>Fusobacteriota</taxon>
        <taxon>Fusobacteriia</taxon>
        <taxon>Fusobacteriales</taxon>
        <taxon>Fusobacteriaceae</taxon>
        <taxon>Psychrilyobacter</taxon>
    </lineage>
</organism>
<keyword evidence="4" id="KW-1185">Reference proteome</keyword>
<dbReference type="EMBL" id="QUAJ01000025">
    <property type="protein sequence ID" value="REI40069.1"/>
    <property type="molecule type" value="Genomic_DNA"/>
</dbReference>
<gene>
    <name evidence="3" type="ORF">DYH56_12465</name>
</gene>
<dbReference type="PANTHER" id="PTHR12558">
    <property type="entry name" value="CELL DIVISION CYCLE 16,23,27"/>
    <property type="match status" value="1"/>
</dbReference>
<reference evidence="3 4" key="1">
    <citation type="submission" date="2018-08" db="EMBL/GenBank/DDBJ databases">
        <title>Draft genome sequence of Psychrilyobacter sp. strain SD5 isolated from Black Sea water.</title>
        <authorList>
            <person name="Yadav S."/>
            <person name="Villanueva L."/>
            <person name="Damste J.S.S."/>
        </authorList>
    </citation>
    <scope>NUCLEOTIDE SEQUENCE [LARGE SCALE GENOMIC DNA]</scope>
    <source>
        <strain evidence="3 4">SD5</strain>
    </source>
</reference>
<dbReference type="PROSITE" id="PS51257">
    <property type="entry name" value="PROKAR_LIPOPROTEIN"/>
    <property type="match status" value="1"/>
</dbReference>
<dbReference type="PROSITE" id="PS50005">
    <property type="entry name" value="TPR"/>
    <property type="match status" value="1"/>
</dbReference>
<name>A0ABX9KER7_9FUSO</name>
<evidence type="ECO:0000313" key="4">
    <source>
        <dbReference type="Proteomes" id="UP000263486"/>
    </source>
</evidence>
<evidence type="ECO:0000256" key="2">
    <source>
        <dbReference type="SAM" id="SignalP"/>
    </source>
</evidence>
<dbReference type="Gene3D" id="1.25.40.10">
    <property type="entry name" value="Tetratricopeptide repeat domain"/>
    <property type="match status" value="2"/>
</dbReference>
<protein>
    <submittedName>
        <fullName evidence="3">Tetratricopeptide repeat protein</fullName>
    </submittedName>
</protein>